<evidence type="ECO:0000256" key="8">
    <source>
        <dbReference type="ARBA" id="ARBA00048679"/>
    </source>
</evidence>
<protein>
    <recommendedName>
        <fullName evidence="1">non-specific serine/threonine protein kinase</fullName>
        <ecNumber evidence="1">2.7.11.1</ecNumber>
    </recommendedName>
</protein>
<evidence type="ECO:0000259" key="9">
    <source>
        <dbReference type="PROSITE" id="PS50011"/>
    </source>
</evidence>
<evidence type="ECO:0000256" key="6">
    <source>
        <dbReference type="ARBA" id="ARBA00022840"/>
    </source>
</evidence>
<feature type="non-terminal residue" evidence="10">
    <location>
        <position position="1"/>
    </location>
</feature>
<dbReference type="InterPro" id="IPR050236">
    <property type="entry name" value="Ser_Thr_kinase_AGC"/>
</dbReference>
<evidence type="ECO:0000256" key="3">
    <source>
        <dbReference type="ARBA" id="ARBA00022679"/>
    </source>
</evidence>
<evidence type="ECO:0000313" key="11">
    <source>
        <dbReference type="Proteomes" id="UP000054279"/>
    </source>
</evidence>
<dbReference type="Gene3D" id="1.10.510.10">
    <property type="entry name" value="Transferase(Phosphotransferase) domain 1"/>
    <property type="match status" value="1"/>
</dbReference>
<proteinExistence type="predicted"/>
<evidence type="ECO:0000256" key="2">
    <source>
        <dbReference type="ARBA" id="ARBA00022527"/>
    </source>
</evidence>
<sequence>GLHPHVVRWYIVELLKRLRQVHDQGYFHGDIKPENVMVDTGGHLRLADFGSAR</sequence>
<dbReference type="InterPro" id="IPR000719">
    <property type="entry name" value="Prot_kinase_dom"/>
</dbReference>
<accession>A0A0C9UBI6</accession>
<dbReference type="PANTHER" id="PTHR24356">
    <property type="entry name" value="SERINE/THREONINE-PROTEIN KINASE"/>
    <property type="match status" value="1"/>
</dbReference>
<dbReference type="InterPro" id="IPR008271">
    <property type="entry name" value="Ser/Thr_kinase_AS"/>
</dbReference>
<reference evidence="10 11" key="1">
    <citation type="submission" date="2014-06" db="EMBL/GenBank/DDBJ databases">
        <title>Evolutionary Origins and Diversification of the Mycorrhizal Mutualists.</title>
        <authorList>
            <consortium name="DOE Joint Genome Institute"/>
            <consortium name="Mycorrhizal Genomics Consortium"/>
            <person name="Kohler A."/>
            <person name="Kuo A."/>
            <person name="Nagy L.G."/>
            <person name="Floudas D."/>
            <person name="Copeland A."/>
            <person name="Barry K.W."/>
            <person name="Cichocki N."/>
            <person name="Veneault-Fourrey C."/>
            <person name="LaButti K."/>
            <person name="Lindquist E.A."/>
            <person name="Lipzen A."/>
            <person name="Lundell T."/>
            <person name="Morin E."/>
            <person name="Murat C."/>
            <person name="Riley R."/>
            <person name="Ohm R."/>
            <person name="Sun H."/>
            <person name="Tunlid A."/>
            <person name="Henrissat B."/>
            <person name="Grigoriev I.V."/>
            <person name="Hibbett D.S."/>
            <person name="Martin F."/>
        </authorList>
    </citation>
    <scope>NUCLEOTIDE SEQUENCE [LARGE SCALE GENOMIC DNA]</scope>
    <source>
        <strain evidence="10 11">SS14</strain>
    </source>
</reference>
<dbReference type="HOGENOM" id="CLU_3074526_0_0_1"/>
<keyword evidence="3" id="KW-0808">Transferase</keyword>
<keyword evidence="4" id="KW-0547">Nucleotide-binding</keyword>
<dbReference type="InterPro" id="IPR011009">
    <property type="entry name" value="Kinase-like_dom_sf"/>
</dbReference>
<evidence type="ECO:0000256" key="5">
    <source>
        <dbReference type="ARBA" id="ARBA00022777"/>
    </source>
</evidence>
<dbReference type="GO" id="GO:0004674">
    <property type="term" value="F:protein serine/threonine kinase activity"/>
    <property type="evidence" value="ECO:0007669"/>
    <property type="project" value="UniProtKB-KW"/>
</dbReference>
<comment type="catalytic activity">
    <reaction evidence="7">
        <text>L-threonyl-[protein] + ATP = O-phospho-L-threonyl-[protein] + ADP + H(+)</text>
        <dbReference type="Rhea" id="RHEA:46608"/>
        <dbReference type="Rhea" id="RHEA-COMP:11060"/>
        <dbReference type="Rhea" id="RHEA-COMP:11605"/>
        <dbReference type="ChEBI" id="CHEBI:15378"/>
        <dbReference type="ChEBI" id="CHEBI:30013"/>
        <dbReference type="ChEBI" id="CHEBI:30616"/>
        <dbReference type="ChEBI" id="CHEBI:61977"/>
        <dbReference type="ChEBI" id="CHEBI:456216"/>
        <dbReference type="EC" id="2.7.11.1"/>
    </reaction>
</comment>
<dbReference type="Pfam" id="PF00069">
    <property type="entry name" value="Pkinase"/>
    <property type="match status" value="1"/>
</dbReference>
<dbReference type="Proteomes" id="UP000054279">
    <property type="component" value="Unassembled WGS sequence"/>
</dbReference>
<name>A0A0C9UBI6_SPHS4</name>
<dbReference type="EMBL" id="KN837233">
    <property type="protein sequence ID" value="KIJ31984.1"/>
    <property type="molecule type" value="Genomic_DNA"/>
</dbReference>
<feature type="domain" description="Protein kinase" evidence="9">
    <location>
        <begin position="1"/>
        <end position="53"/>
    </location>
</feature>
<evidence type="ECO:0000256" key="7">
    <source>
        <dbReference type="ARBA" id="ARBA00047899"/>
    </source>
</evidence>
<organism evidence="10 11">
    <name type="scientific">Sphaerobolus stellatus (strain SS14)</name>
    <dbReference type="NCBI Taxonomy" id="990650"/>
    <lineage>
        <taxon>Eukaryota</taxon>
        <taxon>Fungi</taxon>
        <taxon>Dikarya</taxon>
        <taxon>Basidiomycota</taxon>
        <taxon>Agaricomycotina</taxon>
        <taxon>Agaricomycetes</taxon>
        <taxon>Phallomycetidae</taxon>
        <taxon>Geastrales</taxon>
        <taxon>Sphaerobolaceae</taxon>
        <taxon>Sphaerobolus</taxon>
    </lineage>
</organism>
<dbReference type="SUPFAM" id="SSF56112">
    <property type="entry name" value="Protein kinase-like (PK-like)"/>
    <property type="match status" value="1"/>
</dbReference>
<keyword evidence="2" id="KW-0723">Serine/threonine-protein kinase</keyword>
<evidence type="ECO:0000256" key="4">
    <source>
        <dbReference type="ARBA" id="ARBA00022741"/>
    </source>
</evidence>
<evidence type="ECO:0000256" key="1">
    <source>
        <dbReference type="ARBA" id="ARBA00012513"/>
    </source>
</evidence>
<keyword evidence="6" id="KW-0067">ATP-binding</keyword>
<keyword evidence="5" id="KW-0418">Kinase</keyword>
<evidence type="ECO:0000313" key="10">
    <source>
        <dbReference type="EMBL" id="KIJ31984.1"/>
    </source>
</evidence>
<gene>
    <name evidence="10" type="ORF">M422DRAFT_113305</name>
</gene>
<dbReference type="AlphaFoldDB" id="A0A0C9UBI6"/>
<dbReference type="GO" id="GO:0005524">
    <property type="term" value="F:ATP binding"/>
    <property type="evidence" value="ECO:0007669"/>
    <property type="project" value="UniProtKB-KW"/>
</dbReference>
<dbReference type="OrthoDB" id="541276at2759"/>
<comment type="catalytic activity">
    <reaction evidence="8">
        <text>L-seryl-[protein] + ATP = O-phospho-L-seryl-[protein] + ADP + H(+)</text>
        <dbReference type="Rhea" id="RHEA:17989"/>
        <dbReference type="Rhea" id="RHEA-COMP:9863"/>
        <dbReference type="Rhea" id="RHEA-COMP:11604"/>
        <dbReference type="ChEBI" id="CHEBI:15378"/>
        <dbReference type="ChEBI" id="CHEBI:29999"/>
        <dbReference type="ChEBI" id="CHEBI:30616"/>
        <dbReference type="ChEBI" id="CHEBI:83421"/>
        <dbReference type="ChEBI" id="CHEBI:456216"/>
        <dbReference type="EC" id="2.7.11.1"/>
    </reaction>
</comment>
<feature type="non-terminal residue" evidence="10">
    <location>
        <position position="53"/>
    </location>
</feature>
<dbReference type="PROSITE" id="PS00108">
    <property type="entry name" value="PROTEIN_KINASE_ST"/>
    <property type="match status" value="1"/>
</dbReference>
<dbReference type="PROSITE" id="PS50011">
    <property type="entry name" value="PROTEIN_KINASE_DOM"/>
    <property type="match status" value="1"/>
</dbReference>
<dbReference type="EC" id="2.7.11.1" evidence="1"/>
<keyword evidence="11" id="KW-1185">Reference proteome</keyword>